<dbReference type="EMBL" id="QUZK01000032">
    <property type="protein sequence ID" value="RFF30758.1"/>
    <property type="molecule type" value="Genomic_DNA"/>
</dbReference>
<dbReference type="Pfam" id="PF13424">
    <property type="entry name" value="TPR_12"/>
    <property type="match status" value="1"/>
</dbReference>
<keyword evidence="3" id="KW-0418">Kinase</keyword>
<name>A0A3E1K9F5_9GAMM</name>
<feature type="domain" description="Protein kinase" evidence="8">
    <location>
        <begin position="34"/>
        <end position="314"/>
    </location>
</feature>
<dbReference type="Pfam" id="PF00069">
    <property type="entry name" value="Pkinase"/>
    <property type="match status" value="1"/>
</dbReference>
<reference evidence="9 10" key="1">
    <citation type="submission" date="2018-08" db="EMBL/GenBank/DDBJ databases">
        <title>Wenzhouxiangella salilacus sp. nov., a novel bacterium isolated from a saline lake in Xinjiang Province, China.</title>
        <authorList>
            <person name="Han S."/>
        </authorList>
    </citation>
    <scope>NUCLEOTIDE SEQUENCE [LARGE SCALE GENOMIC DNA]</scope>
    <source>
        <strain evidence="9 10">XDB06</strain>
    </source>
</reference>
<dbReference type="InterPro" id="IPR008271">
    <property type="entry name" value="Ser/Thr_kinase_AS"/>
</dbReference>
<evidence type="ECO:0000256" key="3">
    <source>
        <dbReference type="ARBA" id="ARBA00022777"/>
    </source>
</evidence>
<evidence type="ECO:0000256" key="2">
    <source>
        <dbReference type="ARBA" id="ARBA00022741"/>
    </source>
</evidence>
<proteinExistence type="predicted"/>
<dbReference type="InterPro" id="IPR017441">
    <property type="entry name" value="Protein_kinase_ATP_BS"/>
</dbReference>
<dbReference type="PANTHER" id="PTHR43289">
    <property type="entry name" value="MITOGEN-ACTIVATED PROTEIN KINASE KINASE KINASE 20-RELATED"/>
    <property type="match status" value="1"/>
</dbReference>
<evidence type="ECO:0000256" key="6">
    <source>
        <dbReference type="SAM" id="MobiDB-lite"/>
    </source>
</evidence>
<gene>
    <name evidence="9" type="ORF">DZC52_06845</name>
</gene>
<dbReference type="Gene3D" id="3.30.200.20">
    <property type="entry name" value="Phosphorylase Kinase, domain 1"/>
    <property type="match status" value="1"/>
</dbReference>
<evidence type="ECO:0000313" key="10">
    <source>
        <dbReference type="Proteomes" id="UP000260351"/>
    </source>
</evidence>
<dbReference type="InterPro" id="IPR019734">
    <property type="entry name" value="TPR_rpt"/>
</dbReference>
<dbReference type="PROSITE" id="PS50011">
    <property type="entry name" value="PROTEIN_KINASE_DOM"/>
    <property type="match status" value="1"/>
</dbReference>
<feature type="binding site" evidence="5">
    <location>
        <position position="64"/>
    </location>
    <ligand>
        <name>ATP</name>
        <dbReference type="ChEBI" id="CHEBI:30616"/>
    </ligand>
</feature>
<dbReference type="InterPro" id="IPR000719">
    <property type="entry name" value="Prot_kinase_dom"/>
</dbReference>
<keyword evidence="1" id="KW-0808">Transferase</keyword>
<dbReference type="SMART" id="SM00028">
    <property type="entry name" value="TPR"/>
    <property type="match status" value="7"/>
</dbReference>
<dbReference type="Gene3D" id="1.10.510.10">
    <property type="entry name" value="Transferase(Phosphotransferase) domain 1"/>
    <property type="match status" value="1"/>
</dbReference>
<keyword evidence="7" id="KW-0812">Transmembrane</keyword>
<dbReference type="RefSeq" id="WP_116650387.1">
    <property type="nucleotide sequence ID" value="NZ_QUZK01000032.1"/>
</dbReference>
<dbReference type="CDD" id="cd14014">
    <property type="entry name" value="STKc_PknB_like"/>
    <property type="match status" value="1"/>
</dbReference>
<dbReference type="Proteomes" id="UP000260351">
    <property type="component" value="Unassembled WGS sequence"/>
</dbReference>
<dbReference type="InterPro" id="IPR011990">
    <property type="entry name" value="TPR-like_helical_dom_sf"/>
</dbReference>
<keyword evidence="10" id="KW-1185">Reference proteome</keyword>
<evidence type="ECO:0000256" key="1">
    <source>
        <dbReference type="ARBA" id="ARBA00022679"/>
    </source>
</evidence>
<dbReference type="SMART" id="SM00220">
    <property type="entry name" value="S_TKc"/>
    <property type="match status" value="1"/>
</dbReference>
<evidence type="ECO:0000256" key="7">
    <source>
        <dbReference type="SAM" id="Phobius"/>
    </source>
</evidence>
<dbReference type="AlphaFoldDB" id="A0A3E1K9F5"/>
<dbReference type="SUPFAM" id="SSF56112">
    <property type="entry name" value="Protein kinase-like (PK-like)"/>
    <property type="match status" value="1"/>
</dbReference>
<accession>A0A3E1K9F5</accession>
<dbReference type="Gene3D" id="1.25.40.10">
    <property type="entry name" value="Tetratricopeptide repeat domain"/>
    <property type="match status" value="3"/>
</dbReference>
<comment type="caution">
    <text evidence="9">The sequence shown here is derived from an EMBL/GenBank/DDBJ whole genome shotgun (WGS) entry which is preliminary data.</text>
</comment>
<feature type="region of interest" description="Disordered" evidence="6">
    <location>
        <begin position="1"/>
        <end position="25"/>
    </location>
</feature>
<evidence type="ECO:0000256" key="5">
    <source>
        <dbReference type="PROSITE-ProRule" id="PRU10141"/>
    </source>
</evidence>
<dbReference type="PROSITE" id="PS00107">
    <property type="entry name" value="PROTEIN_KINASE_ATP"/>
    <property type="match status" value="1"/>
</dbReference>
<keyword evidence="4 5" id="KW-0067">ATP-binding</keyword>
<evidence type="ECO:0000313" key="9">
    <source>
        <dbReference type="EMBL" id="RFF30758.1"/>
    </source>
</evidence>
<dbReference type="Pfam" id="PF13432">
    <property type="entry name" value="TPR_16"/>
    <property type="match status" value="1"/>
</dbReference>
<dbReference type="GO" id="GO:0004674">
    <property type="term" value="F:protein serine/threonine kinase activity"/>
    <property type="evidence" value="ECO:0007669"/>
    <property type="project" value="TreeGrafter"/>
</dbReference>
<dbReference type="SUPFAM" id="SSF48452">
    <property type="entry name" value="TPR-like"/>
    <property type="match status" value="2"/>
</dbReference>
<keyword evidence="7" id="KW-0472">Membrane</keyword>
<evidence type="ECO:0000256" key="4">
    <source>
        <dbReference type="ARBA" id="ARBA00022840"/>
    </source>
</evidence>
<evidence type="ECO:0000259" key="8">
    <source>
        <dbReference type="PROSITE" id="PS50011"/>
    </source>
</evidence>
<dbReference type="InterPro" id="IPR011009">
    <property type="entry name" value="Kinase-like_dom_sf"/>
</dbReference>
<sequence>MSERTPAEDDRTIVDGQGDEGLRADDVPSRIGPYRLIRELGRGGMGAVYLAEQLEPVQREVALKLIGERRAGGSAGAMFEVERQMLARMHHPAIAQVFDAGTTPGGRPWFAMEWVRGEPIIDHVERHGLGARERIELFVRVCAGIQHAHQQGVIHRDIKPANVLVDRVDGVSMPKIIDFGVAAGIVEHDGRTRSDTTDRAGTRGYMSPELLAGPAAEVDTRTDVYSLGVLLFELLTERRPPPASDTMALESIRRMLVGSASGGSELDDRTLRSGEDARHLPRELRWILARALAPERNERYDSAAALAADLRRYLANEVVEAVPASRAYRFRKFLARNALAVGASATVSLALVIGLVVAVYGLLEARAQADRAEQIASFTTRMLSSIDPRIADGAETPVLDRVLSDAAERVRDELAGQPGIRAEIELTIGQVYASIGQHERSRKHLESVLDLLAGDRSSRNFLEAGAELSLIDIQQSKIAAAERRVEELLEIAERHRPETREAWLDLLSIRGNIRYEQARYDDALAIYRRILGEIGPRPADPTRSIRIGVMRQMGQAYSEMHDLERAGEWFQAAIDAAREWNDPTARTIQADLLNDRGVVLLRQERYAEAESVLREGLREAERLYAPDHPNVIVQYGNLAGAIRQQGGSEKLEASLPIYEKARRLAIERYGPDHPQSVAFTYNLGNAYRELGRVDRALAMHREALQRREALPENHMFQGLVHLGLGQSELAGGNPEVARDHLQAAVDRLGELVGKDFLRRIQAMEALADAHEKLGETERAAALRQQAAALKKGSD</sequence>
<keyword evidence="7" id="KW-1133">Transmembrane helix</keyword>
<dbReference type="Pfam" id="PF13374">
    <property type="entry name" value="TPR_10"/>
    <property type="match status" value="1"/>
</dbReference>
<protein>
    <recommendedName>
        <fullName evidence="8">Protein kinase domain-containing protein</fullName>
    </recommendedName>
</protein>
<organism evidence="9 10">
    <name type="scientific">Wenzhouxiangella sediminis</name>
    <dbReference type="NCBI Taxonomy" id="1792836"/>
    <lineage>
        <taxon>Bacteria</taxon>
        <taxon>Pseudomonadati</taxon>
        <taxon>Pseudomonadota</taxon>
        <taxon>Gammaproteobacteria</taxon>
        <taxon>Chromatiales</taxon>
        <taxon>Wenzhouxiangellaceae</taxon>
        <taxon>Wenzhouxiangella</taxon>
    </lineage>
</organism>
<dbReference type="PANTHER" id="PTHR43289:SF6">
    <property type="entry name" value="SERINE_THREONINE-PROTEIN KINASE NEKL-3"/>
    <property type="match status" value="1"/>
</dbReference>
<dbReference type="GO" id="GO:0005524">
    <property type="term" value="F:ATP binding"/>
    <property type="evidence" value="ECO:0007669"/>
    <property type="project" value="UniProtKB-UniRule"/>
</dbReference>
<dbReference type="PROSITE" id="PS00108">
    <property type="entry name" value="PROTEIN_KINASE_ST"/>
    <property type="match status" value="1"/>
</dbReference>
<dbReference type="OrthoDB" id="9801841at2"/>
<feature type="compositionally biased region" description="Basic and acidic residues" evidence="6">
    <location>
        <begin position="1"/>
        <end position="13"/>
    </location>
</feature>
<feature type="transmembrane region" description="Helical" evidence="7">
    <location>
        <begin position="338"/>
        <end position="363"/>
    </location>
</feature>
<keyword evidence="2 5" id="KW-0547">Nucleotide-binding</keyword>